<gene>
    <name evidence="2" type="ORF">KC19_9G096200</name>
</gene>
<dbReference type="EMBL" id="CM026430">
    <property type="protein sequence ID" value="KAG0561836.1"/>
    <property type="molecule type" value="Genomic_DNA"/>
</dbReference>
<evidence type="ECO:0000313" key="3">
    <source>
        <dbReference type="Proteomes" id="UP000822688"/>
    </source>
</evidence>
<accession>A0A8T0GQF1</accession>
<sequence length="51" mass="6080">MVHCCPVLWLVIWVWVVAYEFHLLEQTTAVVEPEIHLILAANRMELREQSY</sequence>
<name>A0A8T0GQF1_CERPU</name>
<organism evidence="2 3">
    <name type="scientific">Ceratodon purpureus</name>
    <name type="common">Fire moss</name>
    <name type="synonym">Dicranum purpureum</name>
    <dbReference type="NCBI Taxonomy" id="3225"/>
    <lineage>
        <taxon>Eukaryota</taxon>
        <taxon>Viridiplantae</taxon>
        <taxon>Streptophyta</taxon>
        <taxon>Embryophyta</taxon>
        <taxon>Bryophyta</taxon>
        <taxon>Bryophytina</taxon>
        <taxon>Bryopsida</taxon>
        <taxon>Dicranidae</taxon>
        <taxon>Pseudoditrichales</taxon>
        <taxon>Ditrichaceae</taxon>
        <taxon>Ceratodon</taxon>
    </lineage>
</organism>
<keyword evidence="1" id="KW-0732">Signal</keyword>
<keyword evidence="3" id="KW-1185">Reference proteome</keyword>
<protein>
    <submittedName>
        <fullName evidence="2">Uncharacterized protein</fullName>
    </submittedName>
</protein>
<evidence type="ECO:0000313" key="2">
    <source>
        <dbReference type="EMBL" id="KAG0561836.1"/>
    </source>
</evidence>
<proteinExistence type="predicted"/>
<feature type="signal peptide" evidence="1">
    <location>
        <begin position="1"/>
        <end position="18"/>
    </location>
</feature>
<dbReference type="AlphaFoldDB" id="A0A8T0GQF1"/>
<reference evidence="2" key="1">
    <citation type="submission" date="2020-06" db="EMBL/GenBank/DDBJ databases">
        <title>WGS assembly of Ceratodon purpureus strain R40.</title>
        <authorList>
            <person name="Carey S.B."/>
            <person name="Jenkins J."/>
            <person name="Shu S."/>
            <person name="Lovell J.T."/>
            <person name="Sreedasyam A."/>
            <person name="Maumus F."/>
            <person name="Tiley G.P."/>
            <person name="Fernandez-Pozo N."/>
            <person name="Barry K."/>
            <person name="Chen C."/>
            <person name="Wang M."/>
            <person name="Lipzen A."/>
            <person name="Daum C."/>
            <person name="Saski C.A."/>
            <person name="Payton A.C."/>
            <person name="Mcbreen J.C."/>
            <person name="Conrad R.E."/>
            <person name="Kollar L.M."/>
            <person name="Olsson S."/>
            <person name="Huttunen S."/>
            <person name="Landis J.B."/>
            <person name="Wickett N.J."/>
            <person name="Johnson M.G."/>
            <person name="Rensing S.A."/>
            <person name="Grimwood J."/>
            <person name="Schmutz J."/>
            <person name="Mcdaniel S.F."/>
        </authorList>
    </citation>
    <scope>NUCLEOTIDE SEQUENCE</scope>
    <source>
        <strain evidence="2">R40</strain>
    </source>
</reference>
<dbReference type="Proteomes" id="UP000822688">
    <property type="component" value="Chromosome 9"/>
</dbReference>
<feature type="chain" id="PRO_5035785663" evidence="1">
    <location>
        <begin position="19"/>
        <end position="51"/>
    </location>
</feature>
<comment type="caution">
    <text evidence="2">The sequence shown here is derived from an EMBL/GenBank/DDBJ whole genome shotgun (WGS) entry which is preliminary data.</text>
</comment>
<evidence type="ECO:0000256" key="1">
    <source>
        <dbReference type="SAM" id="SignalP"/>
    </source>
</evidence>